<feature type="region of interest" description="Disordered" evidence="1">
    <location>
        <begin position="51"/>
        <end position="73"/>
    </location>
</feature>
<feature type="compositionally biased region" description="Polar residues" evidence="1">
    <location>
        <begin position="56"/>
        <end position="68"/>
    </location>
</feature>
<evidence type="ECO:0000313" key="2">
    <source>
        <dbReference type="EMBL" id="EMD35169.1"/>
    </source>
</evidence>
<keyword evidence="3" id="KW-1185">Reference proteome</keyword>
<organism evidence="2 3">
    <name type="scientific">Ceriporiopsis subvermispora (strain B)</name>
    <name type="common">White-rot fungus</name>
    <name type="synonym">Gelatoporia subvermispora</name>
    <dbReference type="NCBI Taxonomy" id="914234"/>
    <lineage>
        <taxon>Eukaryota</taxon>
        <taxon>Fungi</taxon>
        <taxon>Dikarya</taxon>
        <taxon>Basidiomycota</taxon>
        <taxon>Agaricomycotina</taxon>
        <taxon>Agaricomycetes</taxon>
        <taxon>Polyporales</taxon>
        <taxon>Gelatoporiaceae</taxon>
        <taxon>Gelatoporia</taxon>
    </lineage>
</organism>
<reference evidence="2 3" key="1">
    <citation type="journal article" date="2012" name="Proc. Natl. Acad. Sci. U.S.A.">
        <title>Comparative genomics of Ceriporiopsis subvermispora and Phanerochaete chrysosporium provide insight into selective ligninolysis.</title>
        <authorList>
            <person name="Fernandez-Fueyo E."/>
            <person name="Ruiz-Duenas F.J."/>
            <person name="Ferreira P."/>
            <person name="Floudas D."/>
            <person name="Hibbett D.S."/>
            <person name="Canessa P."/>
            <person name="Larrondo L.F."/>
            <person name="James T.Y."/>
            <person name="Seelenfreund D."/>
            <person name="Lobos S."/>
            <person name="Polanco R."/>
            <person name="Tello M."/>
            <person name="Honda Y."/>
            <person name="Watanabe T."/>
            <person name="Watanabe T."/>
            <person name="Ryu J.S."/>
            <person name="Kubicek C.P."/>
            <person name="Schmoll M."/>
            <person name="Gaskell J."/>
            <person name="Hammel K.E."/>
            <person name="St John F.J."/>
            <person name="Vanden Wymelenberg A."/>
            <person name="Sabat G."/>
            <person name="Splinter BonDurant S."/>
            <person name="Syed K."/>
            <person name="Yadav J.S."/>
            <person name="Doddapaneni H."/>
            <person name="Subramanian V."/>
            <person name="Lavin J.L."/>
            <person name="Oguiza J.A."/>
            <person name="Perez G."/>
            <person name="Pisabarro A.G."/>
            <person name="Ramirez L."/>
            <person name="Santoyo F."/>
            <person name="Master E."/>
            <person name="Coutinho P.M."/>
            <person name="Henrissat B."/>
            <person name="Lombard V."/>
            <person name="Magnuson J.K."/>
            <person name="Kuees U."/>
            <person name="Hori C."/>
            <person name="Igarashi K."/>
            <person name="Samejima M."/>
            <person name="Held B.W."/>
            <person name="Barry K.W."/>
            <person name="LaButti K.M."/>
            <person name="Lapidus A."/>
            <person name="Lindquist E.A."/>
            <person name="Lucas S.M."/>
            <person name="Riley R."/>
            <person name="Salamov A.A."/>
            <person name="Hoffmeister D."/>
            <person name="Schwenk D."/>
            <person name="Hadar Y."/>
            <person name="Yarden O."/>
            <person name="de Vries R.P."/>
            <person name="Wiebenga A."/>
            <person name="Stenlid J."/>
            <person name="Eastwood D."/>
            <person name="Grigoriev I.V."/>
            <person name="Berka R.M."/>
            <person name="Blanchette R.A."/>
            <person name="Kersten P."/>
            <person name="Martinez A.T."/>
            <person name="Vicuna R."/>
            <person name="Cullen D."/>
        </authorList>
    </citation>
    <scope>NUCLEOTIDE SEQUENCE [LARGE SCALE GENOMIC DNA]</scope>
    <source>
        <strain evidence="2 3">B</strain>
    </source>
</reference>
<dbReference type="AlphaFoldDB" id="M2PGM3"/>
<evidence type="ECO:0000256" key="1">
    <source>
        <dbReference type="SAM" id="MobiDB-lite"/>
    </source>
</evidence>
<sequence>MSTDHANAPLNDPEVDVQRCCHISMKLPGRLSAILRRHSCKSVPIQNFSRVDRTATNHSPPANDTTNLADARPDGLHDATIASEHPRDASAERLRSTIKQAFQNDQDRRDIALQLISKLIEGWYDHRPEDLRASISQVQWLFHDQLQIISDMNVLLPLGYHIESGEVVEARNLVEITSDENCLSIPGGDLIANRVANTDGEQSIQNKAPGICAIPASPVETPSCDQLYSPSSTQDIVVDRVNCFSETFRDLAKLHFRDEPDVYSEIAKRIDAFISGSVGTIDFIAQLSILLWGCVYMLRLLDHFLPAGRSVRFSTALETRHKVKLCSPTTADGKTSINVEPNVSRSTHSRESGRLNEFVVSEGSVVRYMQSHHMSPRVAGDFRQSHGHTFTIFENVKWLGGDHDGHLISHSWEEYFQRRRSVPLYTTSPSDPGNDALAQSWFTLGLLESVVEKNIPAGLILDRTPTGDAVLSSRHLPLVLRDWRQRMRALRAIDEDAFRQWFHRGEVALKALLQFIIPETRLPDRSIFKGPNYLANLHMFASIGEILMASMADFQDFRQPMAGYVWSIALARYPVWKLYEAGWCPFTVSILLSSVCIVQYASSCKPHFRRGLGQRTFDHSKCTREGCSLNNIDPAVQYVNRHTDDSC</sequence>
<dbReference type="OrthoDB" id="2426273at2759"/>
<protein>
    <submittedName>
        <fullName evidence="2">Uncharacterized protein</fullName>
    </submittedName>
</protein>
<evidence type="ECO:0000313" key="3">
    <source>
        <dbReference type="Proteomes" id="UP000016930"/>
    </source>
</evidence>
<dbReference type="Proteomes" id="UP000016930">
    <property type="component" value="Unassembled WGS sequence"/>
</dbReference>
<gene>
    <name evidence="2" type="ORF">CERSUDRAFT_116636</name>
</gene>
<proteinExistence type="predicted"/>
<dbReference type="HOGENOM" id="CLU_423670_0_0_1"/>
<dbReference type="EMBL" id="KB445801">
    <property type="protein sequence ID" value="EMD35169.1"/>
    <property type="molecule type" value="Genomic_DNA"/>
</dbReference>
<name>M2PGM3_CERS8</name>
<dbReference type="STRING" id="914234.M2PGM3"/>
<feature type="non-terminal residue" evidence="2">
    <location>
        <position position="1"/>
    </location>
</feature>
<accession>M2PGM3</accession>